<feature type="region of interest" description="Disordered" evidence="1">
    <location>
        <begin position="57"/>
        <end position="76"/>
    </location>
</feature>
<protein>
    <submittedName>
        <fullName evidence="4">Inducible Bartonella autotransporter</fullName>
    </submittedName>
</protein>
<dbReference type="Gene3D" id="2.160.20.20">
    <property type="match status" value="1"/>
</dbReference>
<dbReference type="HOGENOM" id="CLU_007596_1_0_5"/>
<evidence type="ECO:0000313" key="5">
    <source>
        <dbReference type="Proteomes" id="UP000011729"/>
    </source>
</evidence>
<dbReference type="NCBIfam" id="TIGR01414">
    <property type="entry name" value="autotrans_barl"/>
    <property type="match status" value="1"/>
</dbReference>
<dbReference type="InterPro" id="IPR011050">
    <property type="entry name" value="Pectin_lyase_fold/virulence"/>
</dbReference>
<feature type="region of interest" description="Disordered" evidence="1">
    <location>
        <begin position="406"/>
        <end position="430"/>
    </location>
</feature>
<dbReference type="eggNOG" id="COG3468">
    <property type="taxonomic scope" value="Bacteria"/>
</dbReference>
<dbReference type="PROSITE" id="PS51208">
    <property type="entry name" value="AUTOTRANSPORTER"/>
    <property type="match status" value="1"/>
</dbReference>
<dbReference type="SUPFAM" id="SSF103515">
    <property type="entry name" value="Autotransporter"/>
    <property type="match status" value="1"/>
</dbReference>
<evidence type="ECO:0000256" key="2">
    <source>
        <dbReference type="SAM" id="SignalP"/>
    </source>
</evidence>
<dbReference type="OrthoDB" id="7922675at2"/>
<feature type="chain" id="PRO_5004016202" evidence="2">
    <location>
        <begin position="25"/>
        <end position="834"/>
    </location>
</feature>
<dbReference type="InterPro" id="IPR006315">
    <property type="entry name" value="OM_autotransptr_brl_dom"/>
</dbReference>
<feature type="compositionally biased region" description="Basic and acidic residues" evidence="1">
    <location>
        <begin position="475"/>
        <end position="484"/>
    </location>
</feature>
<dbReference type="PATRIC" id="fig|1094489.3.peg.1271"/>
<dbReference type="KEGG" id="baus:BAnh1_10330"/>
<evidence type="ECO:0000313" key="4">
    <source>
        <dbReference type="EMBL" id="AGF74902.1"/>
    </source>
</evidence>
<dbReference type="InterPro" id="IPR036709">
    <property type="entry name" value="Autotransporte_beta_dom_sf"/>
</dbReference>
<dbReference type="RefSeq" id="WP_015398406.1">
    <property type="nucleotide sequence ID" value="NC_020300.1"/>
</dbReference>
<dbReference type="InterPro" id="IPR051551">
    <property type="entry name" value="Autotransporter_adhesion"/>
</dbReference>
<dbReference type="PANTHER" id="PTHR35037:SF3">
    <property type="entry name" value="C-TERMINAL REGION OF AIDA-LIKE PROTEIN"/>
    <property type="match status" value="1"/>
</dbReference>
<name>M1NZQ7_BARAA</name>
<keyword evidence="2" id="KW-0732">Signal</keyword>
<dbReference type="InterPro" id="IPR005546">
    <property type="entry name" value="Autotransporte_beta"/>
</dbReference>
<organism evidence="4 5">
    <name type="scientific">Bartonella australis (strain Aust/NH1)</name>
    <dbReference type="NCBI Taxonomy" id="1094489"/>
    <lineage>
        <taxon>Bacteria</taxon>
        <taxon>Pseudomonadati</taxon>
        <taxon>Pseudomonadota</taxon>
        <taxon>Alphaproteobacteria</taxon>
        <taxon>Hyphomicrobiales</taxon>
        <taxon>Bartonellaceae</taxon>
        <taxon>Bartonella</taxon>
    </lineage>
</organism>
<dbReference type="GO" id="GO:0019867">
    <property type="term" value="C:outer membrane"/>
    <property type="evidence" value="ECO:0007669"/>
    <property type="project" value="InterPro"/>
</dbReference>
<reference evidence="4 5" key="1">
    <citation type="journal article" date="2013" name="PLoS Genet.">
        <title>A gene transfer agent and a dynamic repertoire of secretion systems hold the keys to the explosive radiation of the emerging pathogen Bartonella.</title>
        <authorList>
            <person name="Guy L."/>
            <person name="Nystedt B."/>
            <person name="Toft C."/>
            <person name="Zaremba-Niedzwiedzka K."/>
            <person name="Berglund E.C."/>
            <person name="Granberg F."/>
            <person name="Naslund K."/>
            <person name="Eriksson A.S."/>
            <person name="Andersson S.G."/>
        </authorList>
    </citation>
    <scope>NUCLEOTIDE SEQUENCE [LARGE SCALE GENOMIC DNA]</scope>
    <source>
        <strain evidence="4 5">Aust/NH1</strain>
    </source>
</reference>
<dbReference type="SUPFAM" id="SSF51126">
    <property type="entry name" value="Pectin lyase-like"/>
    <property type="match status" value="1"/>
</dbReference>
<dbReference type="Proteomes" id="UP000011729">
    <property type="component" value="Chromosome"/>
</dbReference>
<dbReference type="InterPro" id="IPR012332">
    <property type="entry name" value="Autotransporter_pectin_lyase_C"/>
</dbReference>
<feature type="region of interest" description="Disordered" evidence="1">
    <location>
        <begin position="472"/>
        <end position="492"/>
    </location>
</feature>
<feature type="domain" description="Autotransporter" evidence="3">
    <location>
        <begin position="556"/>
        <end position="834"/>
    </location>
</feature>
<sequence>MQRRDFLLCTAAGALFFYLGPVCASTDASSVQSSQAPSSREAAVVMVPVPPEAGAVPETMGRYGSRAQGPRSDSVKKYSKIEAGREGDVLTLRNVDVYDNYATIRAQEGRSLALTMIGGTVTSGAIAFYATDGGSIKGTGVTAVAKSVGLLMQNSQISLTDSNITITDDVGSGSVGISFLRQQPLTSAKEPVKPTLTNEVMLINTKIFAEKAAGIAGPFSSGSINLKNSQIRADVLLRSTGFYPEEAQNESPAPLLTLNADHSILEGGSRPLEGSRTILNLNNGSQWILKISENEKMGEMAPRNSRNRRIYKLIPIETRAKSEISALMLDNSSILFEGPVEGHYQTLYIGESVLDTKQVYKANGDAKISLNTEWRGPTVKADQKIDQLLIHGEVLGSTKIHVKAVKESEKTRRDNPVLNESGAPLPPNNTRGVSVVQVLGQANEDSFKLENGYTTLGDLPYKYELNAYGPTSKHGAADKKENKFNKGTSGDQKEGPFWDFRLQNAYADPNAKIRALVPQAASYLTLPNALFSSGLTDLNHQSSVLANMQIMAPEMREGGTKGFFLSSYGDKLTISSKRTPLQYGYDADVRYGAVQTGLTFTASEDQNTTVHLGLLGSYGRIFFTPKEMEASRESIIDKWSLTAYSGVQHQNGLYIDALLSYGLLKGNIANDIIGETAKINDGKVFSASATLGQKLGTSAEGLIFEPQAQLVYQRLMLKTISDADNFEVDMGQPRQWLMRIGGRLTKDFATIKEDNTLSFYSKVNFIRAFGDGGVIKMGENFPSDSMGSSIEGGIGVNARFSHKISLHGDVSYWRKIQETGISGATVSGGVQYRF</sequence>
<feature type="compositionally biased region" description="Basic and acidic residues" evidence="1">
    <location>
        <begin position="406"/>
        <end position="415"/>
    </location>
</feature>
<feature type="signal peptide" evidence="2">
    <location>
        <begin position="1"/>
        <end position="24"/>
    </location>
</feature>
<accession>M1NZQ7</accession>
<dbReference type="PANTHER" id="PTHR35037">
    <property type="entry name" value="C-TERMINAL REGION OF AIDA-LIKE PROTEIN"/>
    <property type="match status" value="1"/>
</dbReference>
<dbReference type="Gene3D" id="2.40.128.130">
    <property type="entry name" value="Autotransporter beta-domain"/>
    <property type="match status" value="1"/>
</dbReference>
<proteinExistence type="predicted"/>
<evidence type="ECO:0000259" key="3">
    <source>
        <dbReference type="PROSITE" id="PS51208"/>
    </source>
</evidence>
<dbReference type="SMART" id="SM00869">
    <property type="entry name" value="Autotransporter"/>
    <property type="match status" value="1"/>
</dbReference>
<dbReference type="EMBL" id="CP003123">
    <property type="protein sequence ID" value="AGF74902.1"/>
    <property type="molecule type" value="Genomic_DNA"/>
</dbReference>
<dbReference type="AlphaFoldDB" id="M1NZQ7"/>
<dbReference type="Pfam" id="PF03797">
    <property type="entry name" value="Autotransporter"/>
    <property type="match status" value="1"/>
</dbReference>
<keyword evidence="5" id="KW-1185">Reference proteome</keyword>
<evidence type="ECO:0000256" key="1">
    <source>
        <dbReference type="SAM" id="MobiDB-lite"/>
    </source>
</evidence>
<gene>
    <name evidence="4" type="primary">iba3</name>
    <name evidence="4" type="ordered locus">BAnh1_10330</name>
</gene>